<evidence type="ECO:0000256" key="3">
    <source>
        <dbReference type="ARBA" id="ARBA00022448"/>
    </source>
</evidence>
<keyword evidence="5" id="KW-0333">Golgi apparatus</keyword>
<dbReference type="PANTHER" id="PTHR12965:SF0">
    <property type="entry name" value="VACUOLAR PROTEIN SORTING-ASSOCIATED PROTEIN 54"/>
    <property type="match status" value="1"/>
</dbReference>
<feature type="coiled-coil region" evidence="7">
    <location>
        <begin position="282"/>
        <end position="316"/>
    </location>
</feature>
<dbReference type="STRING" id="300112.A0A4S2KBF7"/>
<protein>
    <submittedName>
        <fullName evidence="10">Protein lava lamp</fullName>
    </submittedName>
</protein>
<organism evidence="10 11">
    <name type="scientific">Temnothorax longispinosus</name>
    <dbReference type="NCBI Taxonomy" id="300112"/>
    <lineage>
        <taxon>Eukaryota</taxon>
        <taxon>Metazoa</taxon>
        <taxon>Ecdysozoa</taxon>
        <taxon>Arthropoda</taxon>
        <taxon>Hexapoda</taxon>
        <taxon>Insecta</taxon>
        <taxon>Pterygota</taxon>
        <taxon>Neoptera</taxon>
        <taxon>Endopterygota</taxon>
        <taxon>Hymenoptera</taxon>
        <taxon>Apocrita</taxon>
        <taxon>Aculeata</taxon>
        <taxon>Formicoidea</taxon>
        <taxon>Formicidae</taxon>
        <taxon>Myrmicinae</taxon>
        <taxon>Temnothorax</taxon>
    </lineage>
</organism>
<feature type="coiled-coil region" evidence="7">
    <location>
        <begin position="132"/>
        <end position="173"/>
    </location>
</feature>
<feature type="region of interest" description="Disordered" evidence="8">
    <location>
        <begin position="48"/>
        <end position="106"/>
    </location>
</feature>
<reference evidence="10 11" key="1">
    <citation type="journal article" date="2019" name="Philos. Trans. R. Soc. Lond., B, Biol. Sci.">
        <title>Ant behaviour and brain gene expression of defending hosts depend on the ecological success of the intruding social parasite.</title>
        <authorList>
            <person name="Kaur R."/>
            <person name="Stoldt M."/>
            <person name="Jongepier E."/>
            <person name="Feldmeyer B."/>
            <person name="Menzel F."/>
            <person name="Bornberg-Bauer E."/>
            <person name="Foitzik S."/>
        </authorList>
    </citation>
    <scope>NUCLEOTIDE SEQUENCE [LARGE SCALE GENOMIC DNA]</scope>
    <source>
        <tissue evidence="10">Whole body</tissue>
    </source>
</reference>
<dbReference type="GO" id="GO:0015031">
    <property type="term" value="P:protein transport"/>
    <property type="evidence" value="ECO:0007669"/>
    <property type="project" value="UniProtKB-KW"/>
</dbReference>
<dbReference type="GO" id="GO:0005829">
    <property type="term" value="C:cytosol"/>
    <property type="evidence" value="ECO:0007669"/>
    <property type="project" value="GOC"/>
</dbReference>
<feature type="coiled-coil region" evidence="7">
    <location>
        <begin position="2824"/>
        <end position="2991"/>
    </location>
</feature>
<feature type="coiled-coil region" evidence="7">
    <location>
        <begin position="197"/>
        <end position="231"/>
    </location>
</feature>
<dbReference type="Gene3D" id="6.10.250.860">
    <property type="match status" value="1"/>
</dbReference>
<dbReference type="GO" id="GO:0000938">
    <property type="term" value="C:GARP complex"/>
    <property type="evidence" value="ECO:0007669"/>
    <property type="project" value="InterPro"/>
</dbReference>
<keyword evidence="11" id="KW-1185">Reference proteome</keyword>
<feature type="domain" description="Vacuolar protein sorting-associated protein 54 C-terminal" evidence="9">
    <location>
        <begin position="4019"/>
        <end position="4160"/>
    </location>
</feature>
<evidence type="ECO:0000256" key="8">
    <source>
        <dbReference type="SAM" id="MobiDB-lite"/>
    </source>
</evidence>
<name>A0A4S2KBF7_9HYME</name>
<evidence type="ECO:0000313" key="11">
    <source>
        <dbReference type="Proteomes" id="UP000310200"/>
    </source>
</evidence>
<feature type="coiled-coil region" evidence="7">
    <location>
        <begin position="2683"/>
        <end position="2795"/>
    </location>
</feature>
<feature type="coiled-coil region" evidence="7">
    <location>
        <begin position="3171"/>
        <end position="3198"/>
    </location>
</feature>
<feature type="region of interest" description="Disordered" evidence="8">
    <location>
        <begin position="1"/>
        <end position="25"/>
    </location>
</feature>
<feature type="coiled-coil region" evidence="7">
    <location>
        <begin position="3025"/>
        <end position="3118"/>
    </location>
</feature>
<evidence type="ECO:0000313" key="10">
    <source>
        <dbReference type="EMBL" id="TGZ46691.1"/>
    </source>
</evidence>
<keyword evidence="3" id="KW-0813">Transport</keyword>
<dbReference type="Gene3D" id="1.20.1280.130">
    <property type="match status" value="1"/>
</dbReference>
<evidence type="ECO:0000256" key="1">
    <source>
        <dbReference type="ARBA" id="ARBA00004601"/>
    </source>
</evidence>
<proteinExistence type="inferred from homology"/>
<dbReference type="GO" id="GO:0019905">
    <property type="term" value="F:syntaxin binding"/>
    <property type="evidence" value="ECO:0007669"/>
    <property type="project" value="TreeGrafter"/>
</dbReference>
<dbReference type="EMBL" id="QBLH01002826">
    <property type="protein sequence ID" value="TGZ46691.1"/>
    <property type="molecule type" value="Genomic_DNA"/>
</dbReference>
<feature type="coiled-coil region" evidence="7">
    <location>
        <begin position="1759"/>
        <end position="1793"/>
    </location>
</feature>
<dbReference type="SUPFAM" id="SSF52540">
    <property type="entry name" value="P-loop containing nucleoside triphosphate hydrolases"/>
    <property type="match status" value="1"/>
</dbReference>
<feature type="coiled-coil region" evidence="7">
    <location>
        <begin position="349"/>
        <end position="767"/>
    </location>
</feature>
<keyword evidence="6 7" id="KW-0175">Coiled coil</keyword>
<feature type="coiled-coil region" evidence="7">
    <location>
        <begin position="2613"/>
        <end position="2647"/>
    </location>
</feature>
<evidence type="ECO:0000256" key="2">
    <source>
        <dbReference type="ARBA" id="ARBA00009150"/>
    </source>
</evidence>
<comment type="similarity">
    <text evidence="2">Belongs to the VPS54 family.</text>
</comment>
<evidence type="ECO:0000256" key="4">
    <source>
        <dbReference type="ARBA" id="ARBA00022927"/>
    </source>
</evidence>
<dbReference type="PANTHER" id="PTHR12965">
    <property type="entry name" value="VACUOLAR PROTEIN SORTING 54"/>
    <property type="match status" value="1"/>
</dbReference>
<comment type="subcellular location">
    <subcellularLocation>
        <location evidence="1">Golgi apparatus</location>
        <location evidence="1">trans-Golgi network</location>
    </subcellularLocation>
</comment>
<dbReference type="GO" id="GO:0006896">
    <property type="term" value="P:Golgi to vacuole transport"/>
    <property type="evidence" value="ECO:0007669"/>
    <property type="project" value="TreeGrafter"/>
</dbReference>
<evidence type="ECO:0000256" key="7">
    <source>
        <dbReference type="SAM" id="Coils"/>
    </source>
</evidence>
<feature type="coiled-coil region" evidence="7">
    <location>
        <begin position="2180"/>
        <end position="2329"/>
    </location>
</feature>
<feature type="compositionally biased region" description="Basic and acidic residues" evidence="8">
    <location>
        <begin position="54"/>
        <end position="65"/>
    </location>
</feature>
<keyword evidence="4" id="KW-0653">Protein transport</keyword>
<feature type="region of interest" description="Disordered" evidence="8">
    <location>
        <begin position="3206"/>
        <end position="3240"/>
    </location>
</feature>
<feature type="coiled-coil region" evidence="7">
    <location>
        <begin position="2557"/>
        <end position="2584"/>
    </location>
</feature>
<evidence type="ECO:0000256" key="6">
    <source>
        <dbReference type="ARBA" id="ARBA00023054"/>
    </source>
</evidence>
<feature type="coiled-coil region" evidence="7">
    <location>
        <begin position="857"/>
        <end position="1048"/>
    </location>
</feature>
<feature type="coiled-coil region" evidence="7">
    <location>
        <begin position="1072"/>
        <end position="1175"/>
    </location>
</feature>
<feature type="coiled-coil region" evidence="7">
    <location>
        <begin position="791"/>
        <end position="818"/>
    </location>
</feature>
<dbReference type="Proteomes" id="UP000310200">
    <property type="component" value="Unassembled WGS sequence"/>
</dbReference>
<sequence>MRNCIMWSASEESSGAMEGGPPEAVVHTKETCEQNKNQLESLKEIMMRNQQSLKRKEEEVQEYARRLSKIKSRAKLSRRSKEGASSSKDTMHSHKTESAAQDVTDDAIDDISQAKTPKAKSSLLQRKLAENRKVFEQRSKELTETKRAVEEKVEAIRQQLDETDLAAAEHKDQLAITPIRPLVVTSDVMAPIQIQNIQEKEKKITELNSKIVELEATILDLQENLNEKDSVIESKTKAVTLMSADLSKKGKTTLDTLEDTKDEMRTMQENFILIEMSLKNKNASLLEQLQERDNRISELEHTVNRFEEQLKEQKMAESASADFSRSTMDTLAETKDAMKSMQENFVLVESSLKLKNDNLLQQLEEYETKLAEAKERIFQLESGAGIVTTPAVEDLQFRIEKLEQNNRQLLDEKYELQKNIAELQNKVIDSKSVHSNDAIVEKDNRIAELENLIEELKQSNKLLEEESKTELQKQVAELSSKNEEHSAKITDLEKQVHELEAEKNDIAARLSAEQAVPKEDVVIKLTKELEDLNKNMIKLKVQHRSKVKNLQKQLENFKMVSDTNAELVRLGNQVALLEEEKGNLQLSLVDFDELKELHTVKQEILALEAENAESENLRVTAEMKVVELEEQLETAHKEQNQNKLEIEHQELLKKLDALTQENSELYSKLNKMEEKGASDTGSTESFEAIQMNDRNDLLKKMEDLEQKNNELTLKLSKLEEKDGSHAGSTESFETINDTDRSELMKKIEQLTQENSDLTMKLNRIEEKGSSDTGSTESFERIPEHNDSLTKIELLTQENSELVIKLTKLEERLNQIESSAQLDVSKLDHSLGTLKDDSSLRLQIETLTQGNDNLTGEISQFKSQIEYLVEENNRLQDRIEVLTAENTELVINRTKLEERLQVETSRTSQMSIQMIESADQINALIERQHILEKELAQLRKTSIEHSVNVTSCETDDAKSKLATLEKENAQMTMTIAQLEERINSQREDLIKITREKEELDLKLEHMTSDDSFKERLELIDKLEKLNQEKENIAHERQELHEQISILLQKSSDEISERRKAEEVACQESQTVIIASLEKELENSKVLIAEYKNQTEEVNMKLESMEAELQKKTKQLLEYEASGAKLESLERELKDMFVTAEEWKFKYDDMQEKMQALEQAKASIEEAFKTLENGNKELLEVIKEKDAATGTLQEHLQDTIGSLETRLQDEMTNVTAKEHEITDLKAEIEKRDQELHTKYAQLQNGMITIDGLQDELNNYSIKLKENEAALSSSLGEIERLNDTIKEKEEEVYALQDNISKITEALERSKPIAEFKEMVEDLRDKETSYIELQNKYEEALKENNELLQKIEDMSKRDENVKNELIKKEQEIDGLLTAKDDLDAQIEKVKSDKAKAENQIWELQAILDDQTTYAEKVQSELTNEYKQVERLKTKHMEDIAMLNRRLEDVIEELVEKTQENEAMKAELEQKELLGKNVTEETKTILESKVADLEQKLLESETKLQTQSEKMKKIVATFNKKKIACQELEARVAELEEKWTTEKDEKEVKNKQIQEVEISMREKDNKIHDLEEKLLQAKNNTAEILANSEKFEKESISLKEKITVLMEHVAEMDEEIEKQRAEIERISLEVMTEKTAKENIAKEYEFYKQTASQEDEQKQTILDEVKEQARELSVRMQVMETEYVEQLATIKNLKAENGLLLSKQTQIDEKLENAEKKSEERRVLIEQLQKEIATMASMAVTAQIPEQSELREDDTQITQHCDHSEQCQNLVQALEARLQERQAEIENLNNELANSYGNIVLLHDESQRYNDMMMQTAQERFNQSLMDQTNTLQQEIHSLKTEKAVSDRRVSELEAELNEYKNKNAECKVEIPEEVETPITEDQQQQRQDDASQLLDSRAIHLLLNNIEEEKLRQLVTDKSTQIDLLITELNTVNQEMSSQLQQHADVEASLRTEISLKDTEIAAMRTELTSMRETVEALTTARDQQIESYKLQINNLEREARNASDNDLMQEWEQRISATTAERDLLQLQVNDLMRSLDELRESLASSQRNLQIELENVLRERDQAQILIANLTQALDDSKQNIQESKTHGDSSKEPTSVEKSIIGQELEQVSTAVDEPIRQHEQSAQTSIEKEARQEIQLDIGSGWDNSSENLNIDEEPWGWNAENVQSAVSSQHLSTMTLSAEMQLRAKVEDLQNRVEDLEAQNARIAEENKAAQVKSGKLVKKLKEYKVQIEGLQQQLKMQKQTDSFFDLDTAIEEELKAQIANLEKALNEIKEEKKNIIAEKEALLKRLDVVVSANERYMEMKERQDMEVEVLRIQNKELGNKVQSLEWRLQENATGIEDITSSQREDQSDPASYEIDKSITHSQPQKRSVEPSDDFELISKKYKEEIDDLKDELEALAVENEQLQHILEERKATINEPKYNNDELMEKLDSLNNQNAQLQSTLNKSKEEYDVLRRQYEQSLIDANDQVTAMRQNSDFLKTEFAEKVGRLETEVDQLQRALEEKKVLEDNALISSEEKRSAVNISLMEVTELLNARVQEVADLKQELQTQYVGRQQAEAALQLEIQNLTKELDERKQDLGTLKQAFSDKEHELAQQRSVETVNTIVSEATQELVQKHAIEIEGKDKELRDLTEKLTVLQSAVDEYTLKLRDCATKLETQQQQIAYLKEDLTERNSIIGTTQSDMNLMNEKLREKQQELIQYEEEKTNLAAEVDRCLTDIQRLQNRLNATEATTEVDLQECRSRIHGLEQEVQALKSDRESILLQYDQETEMYQAQLESNKEQINALKHDLREKTEQLHYVSTQLCAKENDLERIKAMMNDKDSLLEITNRELNDKRAELERLRNEQNSQVIDDFSISRMSRDDDAELQSTINELRAQMEAKQQELEHLKYVLSENTYPTIIQQMQDRINFLYNEKATLEGSLQATTESLTEKQQQVNLLTQRVNEQNQEHVSKEEASLLSRDRRSVHDQEEIVRLQNELHARQQEINELKYVIAEKDSQLCLQASMEPQSDDFELRETVQRLMGELYGKEQEVQTLKSTIAELQEQILLLKDHERLSKESRNAIERLTSEKEQIQARIDELLALSAEEEKQLDELRQTLETSETEVNRLKELLVQKVSEHDLIQHALKRDMPVAEVAPSMSSETVQTVDNRETVSSELDLALYMLHQRDVRCEELTHELMQLLEERDTLQLRLSNAIRVNEELRRVGSAEASPMKDSSSTSHAITEPVVEQPSPSRSEGPVEIAKEAIDTPIEDKEALALKLSQLHSVSHAKDVRLKDERELRHTQQMSLLAHRDVLNTLPPEAAARLVNANYTLSRDVQSQSSVLLNWLWGKRHLRDQHCSREGGSFVCLYGYNGVCTSLPVEGVSDKDYIAHATKHAVMQQQRKSNGQLSEAGSSWTVYSAAQNLPAVLNDPFKGKQSNFLTRTWGDGFVEKVDIPKSPYLPEVTMQHFEMYLKKIARRYRKHSRMNLNANRPTTPNELLQNFPNLKKVKSLDRLQFDLASIPKIFLVPNLDLSQKDNFDAVFPFAKDGLLTEDCNIVMHVKQMQEKLSHYLDVVEVRIAEQVASKSQAFFHAMTSHDVLMEQLTQTITVLKALRKNIHQVDKHLVKDSLEILRLERARSNRLLVQEKLKLMATVHQSQPMIQLLLSTPDYVAALDLISTTQEILLQELNGIHSFRHLSSQLTEMEKLVDKMLSTEFQRYATADLNRPLGDENTVLDGDKLVSIISGLLRQKHFQFVDTYKEEAVTTIRALTKQRVIEALAASDCCSDQQAAALEVGGLSLTERLTLLHNTIQSFTFLLLRVKAVHDVMRDTADLSAGRLCDGSFDESVPDRLLTREEHSRVITKLSDMITSVCDYCHERMGNLLSAGTNEKDKFHNDKDKIIGDVSLNKLEDKECQTWNDKSSWLSERATAAQVCQLANMVEEFTYACEKLCGKQCTALRSAFKAQASKFVQRFHNERKTKLTLLLESERWKQADVPLEFQSLVTYVYEKKCFPLKISTCADDIKNESVENFIMVGDEKFAVVGTALMLMQMIHEYCRTGSELVALSGTIGRQLAELLRHYNSRCCQLVLGAGAMQVAGLKTITSTILVLAARSLKLILWFMPFVKAHFQALTEQNPSRGLIGTSGISGGVALLDSVERDIRAHVREIEGKILTIVDNLLGAQISKWTARPPVPSKSFRNISSYLMKLHEAVSGILPTVEVQSLYRTVNSSFKEKLREQLVKMNIVNNGGPQHGVVTSELTFYLEALRKLKVLPSEDEESMRETALRLAVEEENRRKTDPNETHERSIIILGSKGVGKTTMVYRFLEKDERPKPTIAMDYSFGRKSVKSLVKNIVHVWEVGHLASSLVSVAMTGSTLTHSPHHTVSLIMLDLSRPEELWSSFEEALSVIRNGLKMSYDSDTIEKLRDKRAADRKKELERGVDPFLMKLCIIGGRYDEFKEFDSSKKEFIGKILRAIAHNLGASLYYYSSKDKFLIRRLKDLLSHYGFGSPLTEDKCTDYEKPLMMPAGMDSFGRIDLQFPQTRPSAILDTIKQIYVSRIPQVSRNDESTLEDPSNDPNFNEPIIDRLRMQREEEISVLLNDMMEGRMPKIPGTLEIHFTPASLALSFHRSGP</sequence>
<dbReference type="Pfam" id="PF07928">
    <property type="entry name" value="Vps54"/>
    <property type="match status" value="1"/>
</dbReference>
<evidence type="ECO:0000256" key="5">
    <source>
        <dbReference type="ARBA" id="ARBA00023034"/>
    </source>
</evidence>
<feature type="coiled-coil region" evidence="7">
    <location>
        <begin position="1657"/>
        <end position="1726"/>
    </location>
</feature>
<feature type="coiled-coil region" evidence="7">
    <location>
        <begin position="1982"/>
        <end position="2085"/>
    </location>
</feature>
<feature type="coiled-coil region" evidence="7">
    <location>
        <begin position="1817"/>
        <end position="1865"/>
    </location>
</feature>
<gene>
    <name evidence="10" type="ORF">DBV15_09134</name>
</gene>
<accession>A0A4S2KBF7</accession>
<feature type="coiled-coil region" evidence="7">
    <location>
        <begin position="1205"/>
        <end position="1624"/>
    </location>
</feature>
<evidence type="ECO:0000259" key="9">
    <source>
        <dbReference type="Pfam" id="PF07928"/>
    </source>
</evidence>
<dbReference type="GO" id="GO:0042147">
    <property type="term" value="P:retrograde transport, endosome to Golgi"/>
    <property type="evidence" value="ECO:0007669"/>
    <property type="project" value="InterPro"/>
</dbReference>
<feature type="compositionally biased region" description="Basic residues" evidence="8">
    <location>
        <begin position="66"/>
        <end position="78"/>
    </location>
</feature>
<dbReference type="InterPro" id="IPR027417">
    <property type="entry name" value="P-loop_NTPase"/>
</dbReference>
<comment type="caution">
    <text evidence="10">The sequence shown here is derived from an EMBL/GenBank/DDBJ whole genome shotgun (WGS) entry which is preliminary data.</text>
</comment>
<feature type="coiled-coil region" evidence="7">
    <location>
        <begin position="2373"/>
        <end position="2516"/>
    </location>
</feature>
<dbReference type="InterPro" id="IPR012501">
    <property type="entry name" value="Vps54_C"/>
</dbReference>
<dbReference type="Gene3D" id="1.10.287.1490">
    <property type="match status" value="1"/>
</dbReference>
<dbReference type="InterPro" id="IPR039745">
    <property type="entry name" value="Vps54"/>
</dbReference>
<dbReference type="SUPFAM" id="SSF57997">
    <property type="entry name" value="Tropomyosin"/>
    <property type="match status" value="1"/>
</dbReference>
<feature type="compositionally biased region" description="Low complexity" evidence="8">
    <location>
        <begin position="8"/>
        <end position="23"/>
    </location>
</feature>